<proteinExistence type="predicted"/>
<dbReference type="InterPro" id="IPR032710">
    <property type="entry name" value="NTF2-like_dom_sf"/>
</dbReference>
<gene>
    <name evidence="1" type="ORF">A5630_15615</name>
</gene>
<dbReference type="InterPro" id="IPR009959">
    <property type="entry name" value="Cyclase_SnoaL-like"/>
</dbReference>
<comment type="caution">
    <text evidence="1">The sequence shown here is derived from an EMBL/GenBank/DDBJ whole genome shotgun (WGS) entry which is preliminary data.</text>
</comment>
<dbReference type="SUPFAM" id="SSF54427">
    <property type="entry name" value="NTF2-like"/>
    <property type="match status" value="1"/>
</dbReference>
<evidence type="ECO:0000313" key="1">
    <source>
        <dbReference type="EMBL" id="OBJ44831.1"/>
    </source>
</evidence>
<dbReference type="OrthoDB" id="129343at2"/>
<dbReference type="PANTHER" id="PTHR38436:SF1">
    <property type="entry name" value="ESTER CYCLASE"/>
    <property type="match status" value="1"/>
</dbReference>
<dbReference type="Pfam" id="PF07366">
    <property type="entry name" value="SnoaL"/>
    <property type="match status" value="1"/>
</dbReference>
<sequence>MSLERNKSLVAQFYGALERADFDAVAAMCSADFVFYGQIDSPRPGIEGFIEAEKKHLDAFENLTMTPQMLVAEGDRVAAYVVVEGDHVGEFYGVPPTGAHLRMSMLNLFTIVDGKVTEKRAHYDRLDHIEQLTAGR</sequence>
<dbReference type="Gene3D" id="3.10.450.50">
    <property type="match status" value="1"/>
</dbReference>
<dbReference type="RefSeq" id="WP_064979409.1">
    <property type="nucleotide sequence ID" value="NZ_LZLC01000052.1"/>
</dbReference>
<organism evidence="1 2">
    <name type="scientific">Mycolicibacterium mucogenicum</name>
    <name type="common">Mycobacterium mucogenicum</name>
    <dbReference type="NCBI Taxonomy" id="56689"/>
    <lineage>
        <taxon>Bacteria</taxon>
        <taxon>Bacillati</taxon>
        <taxon>Actinomycetota</taxon>
        <taxon>Actinomycetes</taxon>
        <taxon>Mycobacteriales</taxon>
        <taxon>Mycobacteriaceae</taxon>
        <taxon>Mycolicibacterium</taxon>
    </lineage>
</organism>
<dbReference type="PANTHER" id="PTHR38436">
    <property type="entry name" value="POLYKETIDE CYCLASE SNOAL-LIKE DOMAIN"/>
    <property type="match status" value="1"/>
</dbReference>
<dbReference type="AlphaFoldDB" id="A0A1A3HB71"/>
<dbReference type="Proteomes" id="UP000093898">
    <property type="component" value="Unassembled WGS sequence"/>
</dbReference>
<evidence type="ECO:0000313" key="2">
    <source>
        <dbReference type="Proteomes" id="UP000093898"/>
    </source>
</evidence>
<protein>
    <submittedName>
        <fullName evidence="1">Ester cyclase</fullName>
    </submittedName>
</protein>
<accession>A0A1A3HB71</accession>
<reference evidence="1 2" key="1">
    <citation type="submission" date="2016-06" db="EMBL/GenBank/DDBJ databases">
        <authorList>
            <person name="Kjaerup R.B."/>
            <person name="Dalgaard T.S."/>
            <person name="Juul-Madsen H.R."/>
        </authorList>
    </citation>
    <scope>NUCLEOTIDE SEQUENCE [LARGE SCALE GENOMIC DNA]</scope>
    <source>
        <strain evidence="1 2">1127319.6</strain>
    </source>
</reference>
<dbReference type="EMBL" id="LZLC01000052">
    <property type="protein sequence ID" value="OBJ44831.1"/>
    <property type="molecule type" value="Genomic_DNA"/>
</dbReference>
<dbReference type="GO" id="GO:0030638">
    <property type="term" value="P:polyketide metabolic process"/>
    <property type="evidence" value="ECO:0007669"/>
    <property type="project" value="InterPro"/>
</dbReference>
<name>A0A1A3HB71_MYCMU</name>